<reference evidence="2 3" key="1">
    <citation type="journal article" date="2014" name="Mol. Plant">
        <title>Chromosome Scale Genome Assembly and Transcriptome Profiling of Nannochloropsis gaditana in Nitrogen Depletion.</title>
        <authorList>
            <person name="Corteggiani Carpinelli E."/>
            <person name="Telatin A."/>
            <person name="Vitulo N."/>
            <person name="Forcato C."/>
            <person name="D'Angelo M."/>
            <person name="Schiavon R."/>
            <person name="Vezzi A."/>
            <person name="Giacometti G.M."/>
            <person name="Morosinotto T."/>
            <person name="Valle G."/>
        </authorList>
    </citation>
    <scope>NUCLEOTIDE SEQUENCE [LARGE SCALE GENOMIC DNA]</scope>
    <source>
        <strain evidence="2 3">B-31</strain>
    </source>
</reference>
<gene>
    <name evidence="2" type="ORF">Naga_101534g2</name>
</gene>
<feature type="compositionally biased region" description="Basic residues" evidence="1">
    <location>
        <begin position="140"/>
        <end position="149"/>
    </location>
</feature>
<dbReference type="EMBL" id="AZIL01000778">
    <property type="protein sequence ID" value="EWM26031.1"/>
    <property type="molecule type" value="Genomic_DNA"/>
</dbReference>
<evidence type="ECO:0000256" key="1">
    <source>
        <dbReference type="SAM" id="MobiDB-lite"/>
    </source>
</evidence>
<sequence>MKDRVSTLRAWKAAIGFLVVSTAMLPIGAGAHPPIERHLSDSSIRPPATFLRASHHKYTPTAVLSTPWQRLLLEDANCSTLASTCTSCLSLPPLREGEACVWCPGEGGCVASAACTDARDSCREGGRGGGREEGREGGRVAKRRSMGRE</sequence>
<keyword evidence="3" id="KW-1185">Reference proteome</keyword>
<feature type="compositionally biased region" description="Basic and acidic residues" evidence="1">
    <location>
        <begin position="121"/>
        <end position="139"/>
    </location>
</feature>
<name>W7TZG4_9STRA</name>
<proteinExistence type="predicted"/>
<evidence type="ECO:0000313" key="2">
    <source>
        <dbReference type="EMBL" id="EWM26031.1"/>
    </source>
</evidence>
<evidence type="ECO:0000313" key="3">
    <source>
        <dbReference type="Proteomes" id="UP000019335"/>
    </source>
</evidence>
<organism evidence="2 3">
    <name type="scientific">Nannochloropsis gaditana</name>
    <dbReference type="NCBI Taxonomy" id="72520"/>
    <lineage>
        <taxon>Eukaryota</taxon>
        <taxon>Sar</taxon>
        <taxon>Stramenopiles</taxon>
        <taxon>Ochrophyta</taxon>
        <taxon>Eustigmatophyceae</taxon>
        <taxon>Eustigmatales</taxon>
        <taxon>Monodopsidaceae</taxon>
        <taxon>Nannochloropsis</taxon>
    </lineage>
</organism>
<feature type="region of interest" description="Disordered" evidence="1">
    <location>
        <begin position="121"/>
        <end position="149"/>
    </location>
</feature>
<dbReference type="Proteomes" id="UP000019335">
    <property type="component" value="Chromosome 9"/>
</dbReference>
<protein>
    <submittedName>
        <fullName evidence="2">Uncharacterized protein</fullName>
    </submittedName>
</protein>
<dbReference type="AlphaFoldDB" id="W7TZG4"/>
<comment type="caution">
    <text evidence="2">The sequence shown here is derived from an EMBL/GenBank/DDBJ whole genome shotgun (WGS) entry which is preliminary data.</text>
</comment>
<accession>W7TZG4</accession>